<dbReference type="OrthoDB" id="1523398at2"/>
<reference evidence="3 4" key="1">
    <citation type="submission" date="2018-10" db="EMBL/GenBank/DDBJ databases">
        <title>Genomic Encyclopedia of Archaeal and Bacterial Type Strains, Phase II (KMG-II): from individual species to whole genera.</title>
        <authorList>
            <person name="Goeker M."/>
        </authorList>
    </citation>
    <scope>NUCLEOTIDE SEQUENCE [LARGE SCALE GENOMIC DNA]</scope>
    <source>
        <strain evidence="3 4">RP-AC37</strain>
    </source>
</reference>
<dbReference type="Gene3D" id="3.40.50.720">
    <property type="entry name" value="NAD(P)-binding Rossmann-like Domain"/>
    <property type="match status" value="1"/>
</dbReference>
<evidence type="ECO:0000313" key="3">
    <source>
        <dbReference type="EMBL" id="RKS77906.1"/>
    </source>
</evidence>
<dbReference type="Pfam" id="PF03807">
    <property type="entry name" value="F420_oxidored"/>
    <property type="match status" value="1"/>
</dbReference>
<dbReference type="InterPro" id="IPR036291">
    <property type="entry name" value="NAD(P)-bd_dom_sf"/>
</dbReference>
<gene>
    <name evidence="3" type="ORF">CLV35_1609</name>
</gene>
<protein>
    <recommendedName>
        <fullName evidence="2">Pyrroline-5-carboxylate reductase catalytic N-terminal domain-containing protein</fullName>
    </recommendedName>
</protein>
<keyword evidence="1" id="KW-0560">Oxidoreductase</keyword>
<dbReference type="InterPro" id="IPR028939">
    <property type="entry name" value="P5C_Rdtase_cat_N"/>
</dbReference>
<accession>A0A420XSQ6</accession>
<evidence type="ECO:0000259" key="2">
    <source>
        <dbReference type="Pfam" id="PF03807"/>
    </source>
</evidence>
<dbReference type="PANTHER" id="PTHR14239">
    <property type="entry name" value="DUDULIN-RELATED"/>
    <property type="match status" value="1"/>
</dbReference>
<sequence length="208" mass="21498">MTIAILGSGKIGGTLTRRLRALGHEVVVANSRGPASLAQLAAETGAETATVADAVSRADTVVLAVPLKNVPDIASGAYSGRVVIDADNYYPARDGQIAELDAGDLTSSEWTARLLPGARVVKAFNTIRFDHLGERGLPAGAEGRMGIPVAGDDAEAKQQVLDLVEQLGFDAVDAGPLAESWRQEVGAPAYGAVAGRDELARLLASATR</sequence>
<dbReference type="Proteomes" id="UP000281955">
    <property type="component" value="Unassembled WGS sequence"/>
</dbReference>
<dbReference type="InParanoid" id="A0A420XSQ6"/>
<dbReference type="SUPFAM" id="SSF51735">
    <property type="entry name" value="NAD(P)-binding Rossmann-fold domains"/>
    <property type="match status" value="1"/>
</dbReference>
<comment type="caution">
    <text evidence="3">The sequence shown here is derived from an EMBL/GenBank/DDBJ whole genome shotgun (WGS) entry which is preliminary data.</text>
</comment>
<dbReference type="RefSeq" id="WP_121192886.1">
    <property type="nucleotide sequence ID" value="NZ_RBWV01000010.1"/>
</dbReference>
<feature type="domain" description="Pyrroline-5-carboxylate reductase catalytic N-terminal" evidence="2">
    <location>
        <begin position="2"/>
        <end position="88"/>
    </location>
</feature>
<organism evidence="3 4">
    <name type="scientific">Motilibacter peucedani</name>
    <dbReference type="NCBI Taxonomy" id="598650"/>
    <lineage>
        <taxon>Bacteria</taxon>
        <taxon>Bacillati</taxon>
        <taxon>Actinomycetota</taxon>
        <taxon>Actinomycetes</taxon>
        <taxon>Motilibacterales</taxon>
        <taxon>Motilibacteraceae</taxon>
        <taxon>Motilibacter</taxon>
    </lineage>
</organism>
<evidence type="ECO:0000313" key="4">
    <source>
        <dbReference type="Proteomes" id="UP000281955"/>
    </source>
</evidence>
<keyword evidence="4" id="KW-1185">Reference proteome</keyword>
<dbReference type="AlphaFoldDB" id="A0A420XSQ6"/>
<name>A0A420XSQ6_9ACTN</name>
<dbReference type="InterPro" id="IPR051267">
    <property type="entry name" value="STEAP_metalloreductase"/>
</dbReference>
<proteinExistence type="predicted"/>
<evidence type="ECO:0000256" key="1">
    <source>
        <dbReference type="ARBA" id="ARBA00023002"/>
    </source>
</evidence>
<dbReference type="GO" id="GO:0016491">
    <property type="term" value="F:oxidoreductase activity"/>
    <property type="evidence" value="ECO:0007669"/>
    <property type="project" value="UniProtKB-KW"/>
</dbReference>
<dbReference type="EMBL" id="RBWV01000010">
    <property type="protein sequence ID" value="RKS77906.1"/>
    <property type="molecule type" value="Genomic_DNA"/>
</dbReference>